<name>A0ABQ7CTM0_BRACR</name>
<evidence type="ECO:0000256" key="1">
    <source>
        <dbReference type="SAM" id="MobiDB-lite"/>
    </source>
</evidence>
<dbReference type="Proteomes" id="UP000266723">
    <property type="component" value="Unassembled WGS sequence"/>
</dbReference>
<feature type="compositionally biased region" description="Basic and acidic residues" evidence="1">
    <location>
        <begin position="20"/>
        <end position="42"/>
    </location>
</feature>
<evidence type="ECO:0000313" key="3">
    <source>
        <dbReference type="Proteomes" id="UP000266723"/>
    </source>
</evidence>
<accession>A0ABQ7CTM0</accession>
<comment type="caution">
    <text evidence="2">The sequence shown here is derived from an EMBL/GenBank/DDBJ whole genome shotgun (WGS) entry which is preliminary data.</text>
</comment>
<protein>
    <submittedName>
        <fullName evidence="2">Uncharacterized protein</fullName>
    </submittedName>
</protein>
<proteinExistence type="predicted"/>
<feature type="region of interest" description="Disordered" evidence="1">
    <location>
        <begin position="15"/>
        <end position="58"/>
    </location>
</feature>
<organism evidence="2 3">
    <name type="scientific">Brassica cretica</name>
    <name type="common">Mustard</name>
    <dbReference type="NCBI Taxonomy" id="69181"/>
    <lineage>
        <taxon>Eukaryota</taxon>
        <taxon>Viridiplantae</taxon>
        <taxon>Streptophyta</taxon>
        <taxon>Embryophyta</taxon>
        <taxon>Tracheophyta</taxon>
        <taxon>Spermatophyta</taxon>
        <taxon>Magnoliopsida</taxon>
        <taxon>eudicotyledons</taxon>
        <taxon>Gunneridae</taxon>
        <taxon>Pentapetalae</taxon>
        <taxon>rosids</taxon>
        <taxon>malvids</taxon>
        <taxon>Brassicales</taxon>
        <taxon>Brassicaceae</taxon>
        <taxon>Brassiceae</taxon>
        <taxon>Brassica</taxon>
    </lineage>
</organism>
<dbReference type="EMBL" id="QGKV02000759">
    <property type="protein sequence ID" value="KAF3562749.1"/>
    <property type="molecule type" value="Genomic_DNA"/>
</dbReference>
<evidence type="ECO:0000313" key="2">
    <source>
        <dbReference type="EMBL" id="KAF3562749.1"/>
    </source>
</evidence>
<gene>
    <name evidence="2" type="ORF">DY000_02012751</name>
</gene>
<keyword evidence="3" id="KW-1185">Reference proteome</keyword>
<reference evidence="2 3" key="1">
    <citation type="journal article" date="2020" name="BMC Genomics">
        <title>Intraspecific diversification of the crop wild relative Brassica cretica Lam. using demographic model selection.</title>
        <authorList>
            <person name="Kioukis A."/>
            <person name="Michalopoulou V.A."/>
            <person name="Briers L."/>
            <person name="Pirintsos S."/>
            <person name="Studholme D.J."/>
            <person name="Pavlidis P."/>
            <person name="Sarris P.F."/>
        </authorList>
    </citation>
    <scope>NUCLEOTIDE SEQUENCE [LARGE SCALE GENOMIC DNA]</scope>
    <source>
        <strain evidence="3">cv. PFS-1207/04</strain>
    </source>
</reference>
<sequence length="68" mass="7064">MGGIEGCCHKWRKTTTKGGRGKEDILGKSKEIKGGEEIKGGDGEEGEDGGGDKTTERGDATCGIFCSN</sequence>